<feature type="region of interest" description="Disordered" evidence="1">
    <location>
        <begin position="108"/>
        <end position="134"/>
    </location>
</feature>
<feature type="compositionally biased region" description="Polar residues" evidence="1">
    <location>
        <begin position="111"/>
        <end position="123"/>
    </location>
</feature>
<dbReference type="EMBL" id="BAABCN010000018">
    <property type="protein sequence ID" value="GAA3895694.1"/>
    <property type="molecule type" value="Genomic_DNA"/>
</dbReference>
<feature type="compositionally biased region" description="Acidic residues" evidence="1">
    <location>
        <begin position="40"/>
        <end position="49"/>
    </location>
</feature>
<evidence type="ECO:0000313" key="4">
    <source>
        <dbReference type="Proteomes" id="UP001501803"/>
    </source>
</evidence>
<reference evidence="4" key="1">
    <citation type="journal article" date="2019" name="Int. J. Syst. Evol. Microbiol.">
        <title>The Global Catalogue of Microorganisms (GCM) 10K type strain sequencing project: providing services to taxonomists for standard genome sequencing and annotation.</title>
        <authorList>
            <consortium name="The Broad Institute Genomics Platform"/>
            <consortium name="The Broad Institute Genome Sequencing Center for Infectious Disease"/>
            <person name="Wu L."/>
            <person name="Ma J."/>
        </authorList>
    </citation>
    <scope>NUCLEOTIDE SEQUENCE [LARGE SCALE GENOMIC DNA]</scope>
    <source>
        <strain evidence="4">JCM 17021</strain>
    </source>
</reference>
<sequence>MIPDDDETRLVRRDIDDETRLVRRDVVDDDTRFVRRDVNPDDDSVEPEDDQTRVVDRRSVDPETDQTRVVNRHSVDETRIVRAPIAPDSDESTRLRARGAGVAFDIDPDRTQLSTRPTGQTRHNAAPAASASRANPAGVPLGVAAGVLAGLSHPPDAPIGSTAIYGVRAPEPSAPIQRLELGADHPPVVLPATAEQIRQVSGTRARRRSVVAISVIVVATAIVAGAAIVAAIVILGL</sequence>
<evidence type="ECO:0000256" key="1">
    <source>
        <dbReference type="SAM" id="MobiDB-lite"/>
    </source>
</evidence>
<organism evidence="3 4">
    <name type="scientific">Leifsonia kafniensis</name>
    <dbReference type="NCBI Taxonomy" id="475957"/>
    <lineage>
        <taxon>Bacteria</taxon>
        <taxon>Bacillati</taxon>
        <taxon>Actinomycetota</taxon>
        <taxon>Actinomycetes</taxon>
        <taxon>Micrococcales</taxon>
        <taxon>Microbacteriaceae</taxon>
        <taxon>Leifsonia</taxon>
    </lineage>
</organism>
<evidence type="ECO:0000256" key="2">
    <source>
        <dbReference type="SAM" id="Phobius"/>
    </source>
</evidence>
<dbReference type="RefSeq" id="WP_345069840.1">
    <property type="nucleotide sequence ID" value="NZ_BAABCN010000018.1"/>
</dbReference>
<evidence type="ECO:0000313" key="3">
    <source>
        <dbReference type="EMBL" id="GAA3895694.1"/>
    </source>
</evidence>
<keyword evidence="4" id="KW-1185">Reference proteome</keyword>
<dbReference type="Proteomes" id="UP001501803">
    <property type="component" value="Unassembled WGS sequence"/>
</dbReference>
<proteinExistence type="predicted"/>
<keyword evidence="2" id="KW-1133">Transmembrane helix</keyword>
<name>A0ABP7L7I9_9MICO</name>
<feature type="compositionally biased region" description="Basic and acidic residues" evidence="1">
    <location>
        <begin position="50"/>
        <end position="61"/>
    </location>
</feature>
<gene>
    <name evidence="3" type="ORF">GCM10022381_41510</name>
</gene>
<feature type="region of interest" description="Disordered" evidence="1">
    <location>
        <begin position="35"/>
        <end position="66"/>
    </location>
</feature>
<feature type="compositionally biased region" description="Low complexity" evidence="1">
    <location>
        <begin position="124"/>
        <end position="134"/>
    </location>
</feature>
<keyword evidence="2" id="KW-0472">Membrane</keyword>
<keyword evidence="2" id="KW-0812">Transmembrane</keyword>
<accession>A0ABP7L7I9</accession>
<feature type="transmembrane region" description="Helical" evidence="2">
    <location>
        <begin position="210"/>
        <end position="235"/>
    </location>
</feature>
<protein>
    <submittedName>
        <fullName evidence="3">Uncharacterized protein</fullName>
    </submittedName>
</protein>
<comment type="caution">
    <text evidence="3">The sequence shown here is derived from an EMBL/GenBank/DDBJ whole genome shotgun (WGS) entry which is preliminary data.</text>
</comment>